<dbReference type="InterPro" id="IPR007817">
    <property type="entry name" value="Isocyanide_synthase_DIT1"/>
</dbReference>
<name>A0A0H3ANE5_VIBC3</name>
<dbReference type="GO" id="GO:0016706">
    <property type="term" value="F:2-oxoglutarate-dependent dioxygenase activity"/>
    <property type="evidence" value="ECO:0007669"/>
    <property type="project" value="UniProtKB-ARBA"/>
</dbReference>
<proteinExistence type="predicted"/>
<sequence>MLDAQQETYVEKISFILLNQLIAQCNASYNGLAHLKSQIRRFVNSQEKIKLLLPAFPCKTNNLDKVLSHTPDLGEYVVLRKFVQCIRDIESVYEPGVTFYIFSDYHTFSDYISVDLDHHYDYSDNLRKMVANMNCSDALKIVNFEHFDEFSDLKDTEYFDGLREKFGDPDYAENFTELKLKNNKMNQTYLGLKKFMNQDQKFVLAPLSYKDRRRRLADIAKGMMVQGKALDNFLQQKFADCIRLSIHEHPMIGKKYSLFLFHERQFKTPWHSTLLFDASRGEFIIDSKENHLKRSGVILPVTHDGKPWCYLQLSAADEVHAHALRQIRAELQHEKSGLYLECPANRASLDMLLPKELSQLVKEFGSVLLRGFAPLADAEQLQTWYLNHRSAVTWAYEVSVQAFKGSAGEQPLHWELSCPPAYMAVHPHRYQYEDYTPHEYAVYSVASPDSNTWTVVDAALAVLTINGQEREQLRNTIMHYSNFSPEHGGNTLHPLVRYCSTSRQDVLRWQDFQHAQGYLTHLEGVSELTEQSRVYQRLNTLCHDPRVCFEYRLQTGDLLLVNNLTTLQASHTSSMHNEYWSIHLQPDSINSPWQPHNRIVEQAELTSA</sequence>
<dbReference type="PATRIC" id="fig|345073.21.peg.1994"/>
<dbReference type="PANTHER" id="PTHR37285">
    <property type="entry name" value="SPORE WALL MATURATION PROTEIN DIT1"/>
    <property type="match status" value="1"/>
</dbReference>
<protein>
    <submittedName>
        <fullName evidence="3">PvcA protein</fullName>
    </submittedName>
</protein>
<gene>
    <name evidence="3" type="primary">pvcA</name>
    <name evidence="3" type="ordered locus">VC0395_A1537</name>
</gene>
<dbReference type="RefSeq" id="WP_000883067.1">
    <property type="nucleotide sequence ID" value="NC_009457.1"/>
</dbReference>
<evidence type="ECO:0000313" key="3">
    <source>
        <dbReference type="EMBL" id="ABQ22069.1"/>
    </source>
</evidence>
<feature type="domain" description="TauD/TfdA-like" evidence="2">
    <location>
        <begin position="481"/>
        <end position="567"/>
    </location>
</feature>
<dbReference type="InterPro" id="IPR042098">
    <property type="entry name" value="TauD-like_sf"/>
</dbReference>
<dbReference type="Pfam" id="PF05141">
    <property type="entry name" value="DIT1_PvcA"/>
    <property type="match status" value="1"/>
</dbReference>
<dbReference type="KEGG" id="vcr:VC395_2064"/>
<organism evidence="3 4">
    <name type="scientific">Vibrio cholerae serotype O1 (strain ATCC 39541 / Classical Ogawa 395 / O395)</name>
    <dbReference type="NCBI Taxonomy" id="345073"/>
    <lineage>
        <taxon>Bacteria</taxon>
        <taxon>Pseudomonadati</taxon>
        <taxon>Pseudomonadota</taxon>
        <taxon>Gammaproteobacteria</taxon>
        <taxon>Vibrionales</taxon>
        <taxon>Vibrionaceae</taxon>
        <taxon>Vibrio</taxon>
    </lineage>
</organism>
<reference evidence="3 4" key="1">
    <citation type="submission" date="2007-03" db="EMBL/GenBank/DDBJ databases">
        <authorList>
            <person name="Heidelberg J."/>
        </authorList>
    </citation>
    <scope>NUCLEOTIDE SEQUENCE [LARGE SCALE GENOMIC DNA]</scope>
    <source>
        <strain evidence="4">ATCC 39541 / Classical Ogawa 395 / O395</strain>
    </source>
</reference>
<dbReference type="SMR" id="A0A0H3ANE5"/>
<dbReference type="Gene3D" id="3.60.130.10">
    <property type="entry name" value="Clavaminate synthase-like"/>
    <property type="match status" value="1"/>
</dbReference>
<dbReference type="OrthoDB" id="581608at2"/>
<dbReference type="SUPFAM" id="SSF51197">
    <property type="entry name" value="Clavaminate synthase-like"/>
    <property type="match status" value="1"/>
</dbReference>
<dbReference type="Pfam" id="PF02668">
    <property type="entry name" value="TauD"/>
    <property type="match status" value="1"/>
</dbReference>
<evidence type="ECO:0000313" key="4">
    <source>
        <dbReference type="Proteomes" id="UP000000249"/>
    </source>
</evidence>
<dbReference type="AlphaFoldDB" id="A0A0H3ANE5"/>
<evidence type="ECO:0000259" key="2">
    <source>
        <dbReference type="Pfam" id="PF02668"/>
    </source>
</evidence>
<dbReference type="Proteomes" id="UP000000249">
    <property type="component" value="Chromosome 1"/>
</dbReference>
<dbReference type="PANTHER" id="PTHR37285:SF5">
    <property type="entry name" value="SPORE WALL MATURATION PROTEIN DIT1"/>
    <property type="match status" value="1"/>
</dbReference>
<dbReference type="InterPro" id="IPR003819">
    <property type="entry name" value="TauD/TfdA-like"/>
</dbReference>
<dbReference type="KEGG" id="vco:VC0395_A1537"/>
<dbReference type="eggNOG" id="COG2175">
    <property type="taxonomic scope" value="Bacteria"/>
</dbReference>
<accession>A0A0H3ANE5</accession>
<keyword evidence="1" id="KW-0560">Oxidoreductase</keyword>
<dbReference type="EMBL" id="CP000627">
    <property type="protein sequence ID" value="ABQ22069.1"/>
    <property type="molecule type" value="Genomic_DNA"/>
</dbReference>
<evidence type="ECO:0000256" key="1">
    <source>
        <dbReference type="ARBA" id="ARBA00023002"/>
    </source>
</evidence>
<dbReference type="eggNOG" id="COG3207">
    <property type="taxonomic scope" value="Bacteria"/>
</dbReference>
<dbReference type="FunFam" id="3.60.130.10:FF:000023">
    <property type="entry name" value="Pyoverdine chromophore biosynthetic protein PvcA"/>
    <property type="match status" value="1"/>
</dbReference>